<dbReference type="Proteomes" id="UP000311605">
    <property type="component" value="Unassembled WGS sequence"/>
</dbReference>
<dbReference type="Pfam" id="PF12802">
    <property type="entry name" value="MarR_2"/>
    <property type="match status" value="1"/>
</dbReference>
<organism evidence="5 6">
    <name type="scientific">Aliirhizobium smilacinae</name>
    <dbReference type="NCBI Taxonomy" id="1395944"/>
    <lineage>
        <taxon>Bacteria</taxon>
        <taxon>Pseudomonadati</taxon>
        <taxon>Pseudomonadota</taxon>
        <taxon>Alphaproteobacteria</taxon>
        <taxon>Hyphomicrobiales</taxon>
        <taxon>Rhizobiaceae</taxon>
        <taxon>Aliirhizobium</taxon>
    </lineage>
</organism>
<evidence type="ECO:0000313" key="6">
    <source>
        <dbReference type="Proteomes" id="UP000311605"/>
    </source>
</evidence>
<sequence>MSDNHNSAGAWAKKYHLASRTMIERILRPYDLGSTQWYVLYQLAHQGPTPQRDFLALLQIEKPTLSDVVSALVRKGFVEQTPDPKDQRQRILALTETGRGLWETLPDPIALILSIAFDGVDSDTLDLVATVLRNATERLNNYAPEGNET</sequence>
<proteinExistence type="predicted"/>
<dbReference type="OrthoDB" id="4731280at2"/>
<dbReference type="InterPro" id="IPR023187">
    <property type="entry name" value="Tscrpt_reg_MarR-type_CS"/>
</dbReference>
<gene>
    <name evidence="5" type="ORF">FHP24_02830</name>
</gene>
<name>A0A5C4XNZ0_9HYPH</name>
<dbReference type="SUPFAM" id="SSF46785">
    <property type="entry name" value="Winged helix' DNA-binding domain"/>
    <property type="match status" value="1"/>
</dbReference>
<dbReference type="InterPro" id="IPR036390">
    <property type="entry name" value="WH_DNA-bd_sf"/>
</dbReference>
<dbReference type="InterPro" id="IPR036388">
    <property type="entry name" value="WH-like_DNA-bd_sf"/>
</dbReference>
<dbReference type="Gene3D" id="1.10.10.10">
    <property type="entry name" value="Winged helix-like DNA-binding domain superfamily/Winged helix DNA-binding domain"/>
    <property type="match status" value="1"/>
</dbReference>
<dbReference type="InterPro" id="IPR000835">
    <property type="entry name" value="HTH_MarR-typ"/>
</dbReference>
<dbReference type="EMBL" id="VDMN01000001">
    <property type="protein sequence ID" value="TNM65235.1"/>
    <property type="molecule type" value="Genomic_DNA"/>
</dbReference>
<evidence type="ECO:0000259" key="4">
    <source>
        <dbReference type="PROSITE" id="PS50995"/>
    </source>
</evidence>
<keyword evidence="2" id="KW-0238">DNA-binding</keyword>
<dbReference type="GO" id="GO:0003677">
    <property type="term" value="F:DNA binding"/>
    <property type="evidence" value="ECO:0007669"/>
    <property type="project" value="UniProtKB-KW"/>
</dbReference>
<dbReference type="PANTHER" id="PTHR33164">
    <property type="entry name" value="TRANSCRIPTIONAL REGULATOR, MARR FAMILY"/>
    <property type="match status" value="1"/>
</dbReference>
<evidence type="ECO:0000256" key="2">
    <source>
        <dbReference type="ARBA" id="ARBA00023125"/>
    </source>
</evidence>
<dbReference type="GO" id="GO:0006950">
    <property type="term" value="P:response to stress"/>
    <property type="evidence" value="ECO:0007669"/>
    <property type="project" value="TreeGrafter"/>
</dbReference>
<evidence type="ECO:0000256" key="1">
    <source>
        <dbReference type="ARBA" id="ARBA00023015"/>
    </source>
</evidence>
<dbReference type="SMART" id="SM00347">
    <property type="entry name" value="HTH_MARR"/>
    <property type="match status" value="1"/>
</dbReference>
<dbReference type="InterPro" id="IPR039422">
    <property type="entry name" value="MarR/SlyA-like"/>
</dbReference>
<dbReference type="AlphaFoldDB" id="A0A5C4XNZ0"/>
<reference evidence="5 6" key="1">
    <citation type="submission" date="2019-06" db="EMBL/GenBank/DDBJ databases">
        <title>The draft genome of Rhizobium smilacinae PTYR-5.</title>
        <authorList>
            <person name="Liu L."/>
            <person name="Li L."/>
            <person name="Zhang X."/>
        </authorList>
    </citation>
    <scope>NUCLEOTIDE SEQUENCE [LARGE SCALE GENOMIC DNA]</scope>
    <source>
        <strain evidence="5 6">PTYR-5</strain>
    </source>
</reference>
<accession>A0A5C4XNZ0</accession>
<comment type="caution">
    <text evidence="5">The sequence shown here is derived from an EMBL/GenBank/DDBJ whole genome shotgun (WGS) entry which is preliminary data.</text>
</comment>
<feature type="domain" description="HTH marR-type" evidence="4">
    <location>
        <begin position="1"/>
        <end position="137"/>
    </location>
</feature>
<keyword evidence="1" id="KW-0805">Transcription regulation</keyword>
<dbReference type="PROSITE" id="PS50995">
    <property type="entry name" value="HTH_MARR_2"/>
    <property type="match status" value="1"/>
</dbReference>
<dbReference type="GO" id="GO:0003700">
    <property type="term" value="F:DNA-binding transcription factor activity"/>
    <property type="evidence" value="ECO:0007669"/>
    <property type="project" value="InterPro"/>
</dbReference>
<keyword evidence="6" id="KW-1185">Reference proteome</keyword>
<protein>
    <submittedName>
        <fullName evidence="5">MarR family transcriptional regulator</fullName>
    </submittedName>
</protein>
<evidence type="ECO:0000313" key="5">
    <source>
        <dbReference type="EMBL" id="TNM65235.1"/>
    </source>
</evidence>
<dbReference type="PROSITE" id="PS01117">
    <property type="entry name" value="HTH_MARR_1"/>
    <property type="match status" value="1"/>
</dbReference>
<keyword evidence="3" id="KW-0804">Transcription</keyword>
<evidence type="ECO:0000256" key="3">
    <source>
        <dbReference type="ARBA" id="ARBA00023163"/>
    </source>
</evidence>
<dbReference type="PANTHER" id="PTHR33164:SF43">
    <property type="entry name" value="HTH-TYPE TRANSCRIPTIONAL REPRESSOR YETL"/>
    <property type="match status" value="1"/>
</dbReference>